<sequence>MTFEAVVRSELTKRLNQRILPLAFLSSLLFWILLSPGWSISYTPFFTVALGIAPAVVLRKSRLTLTKRVATSPQESFQLFKNFSTALSAYLASAILLAFTFGGTKLFVLSRKHPYYLNPHIIVGAITQLMVSGLYLSRVILLDRFSFHYPRAETPRTPFSPVALLTNLLTSSIMAVFAVAATLPVVTLALPLASRTIPFLKYFIGHAGCNLRFLRGAHMGTVFRLALGTLWTWESIDAIMDVVLAKPFAVSHHIAPSQVLPSLIAGLSSPEPIFRYFAYKELVNLSTLEDKHFSQLRSQLYSTLSSSSSTSSSGLPPPSLGQSLSSSSLRFSTSSGFTNTKQGTHWSPLLRTLLVQLGSSYQLLADRGVPRPAPLPIAAPPPTGQSTSLPDHLLGSELKLRRDASIFKSGPLSQSQTFGSSSAVAAVADELVDTAALPEIFRSSTIQVVNAASAKSSEIIAAPVAVVEKAKGSLMAYVPTAQVSGTVARVVPAPVKSQYAVVSGWWSNQRQGKQVERMVSAWEIDVFAIQALTALTAHSFTQDSYGIVQRDIPRILESLCVLLHEVQEVKTEYQLPSSSDDIPSALVSSRAEFREGLRGLSALEDELKTGISLIVHTFGQTLWKSYKFPDRTAQVLQAWVGRS</sequence>
<evidence type="ECO:0000256" key="2">
    <source>
        <dbReference type="ARBA" id="ARBA00004567"/>
    </source>
</evidence>
<keyword evidence="11 14" id="KW-0472">Membrane</keyword>
<dbReference type="EMBL" id="ML178882">
    <property type="protein sequence ID" value="TFK95517.1"/>
    <property type="molecule type" value="Genomic_DNA"/>
</dbReference>
<keyword evidence="8 14" id="KW-1133">Transmembrane helix</keyword>
<evidence type="ECO:0000256" key="11">
    <source>
        <dbReference type="ARBA" id="ARBA00023136"/>
    </source>
</evidence>
<dbReference type="GO" id="GO:0031965">
    <property type="term" value="C:nuclear membrane"/>
    <property type="evidence" value="ECO:0007669"/>
    <property type="project" value="UniProtKB-SubCell"/>
</dbReference>
<evidence type="ECO:0000256" key="7">
    <source>
        <dbReference type="ARBA" id="ARBA00022927"/>
    </source>
</evidence>
<evidence type="ECO:0000256" key="9">
    <source>
        <dbReference type="ARBA" id="ARBA00023010"/>
    </source>
</evidence>
<evidence type="ECO:0000256" key="5">
    <source>
        <dbReference type="ARBA" id="ARBA00022692"/>
    </source>
</evidence>
<evidence type="ECO:0000256" key="8">
    <source>
        <dbReference type="ARBA" id="ARBA00022989"/>
    </source>
</evidence>
<dbReference type="GO" id="GO:0051028">
    <property type="term" value="P:mRNA transport"/>
    <property type="evidence" value="ECO:0007669"/>
    <property type="project" value="UniProtKB-KW"/>
</dbReference>
<dbReference type="Pfam" id="PF09531">
    <property type="entry name" value="Ndc1_Nup"/>
    <property type="match status" value="2"/>
</dbReference>
<dbReference type="Proteomes" id="UP000305067">
    <property type="component" value="Unassembled WGS sequence"/>
</dbReference>
<evidence type="ECO:0000256" key="3">
    <source>
        <dbReference type="ARBA" id="ARBA00005760"/>
    </source>
</evidence>
<reference evidence="15 16" key="1">
    <citation type="journal article" date="2019" name="Nat. Ecol. Evol.">
        <title>Megaphylogeny resolves global patterns of mushroom evolution.</title>
        <authorList>
            <person name="Varga T."/>
            <person name="Krizsan K."/>
            <person name="Foldi C."/>
            <person name="Dima B."/>
            <person name="Sanchez-Garcia M."/>
            <person name="Sanchez-Ramirez S."/>
            <person name="Szollosi G.J."/>
            <person name="Szarkandi J.G."/>
            <person name="Papp V."/>
            <person name="Albert L."/>
            <person name="Andreopoulos W."/>
            <person name="Angelini C."/>
            <person name="Antonin V."/>
            <person name="Barry K.W."/>
            <person name="Bougher N.L."/>
            <person name="Buchanan P."/>
            <person name="Buyck B."/>
            <person name="Bense V."/>
            <person name="Catcheside P."/>
            <person name="Chovatia M."/>
            <person name="Cooper J."/>
            <person name="Damon W."/>
            <person name="Desjardin D."/>
            <person name="Finy P."/>
            <person name="Geml J."/>
            <person name="Haridas S."/>
            <person name="Hughes K."/>
            <person name="Justo A."/>
            <person name="Karasinski D."/>
            <person name="Kautmanova I."/>
            <person name="Kiss B."/>
            <person name="Kocsube S."/>
            <person name="Kotiranta H."/>
            <person name="LaButti K.M."/>
            <person name="Lechner B.E."/>
            <person name="Liimatainen K."/>
            <person name="Lipzen A."/>
            <person name="Lukacs Z."/>
            <person name="Mihaltcheva S."/>
            <person name="Morgado L.N."/>
            <person name="Niskanen T."/>
            <person name="Noordeloos M.E."/>
            <person name="Ohm R.A."/>
            <person name="Ortiz-Santana B."/>
            <person name="Ovrebo C."/>
            <person name="Racz N."/>
            <person name="Riley R."/>
            <person name="Savchenko A."/>
            <person name="Shiryaev A."/>
            <person name="Soop K."/>
            <person name="Spirin V."/>
            <person name="Szebenyi C."/>
            <person name="Tomsovsky M."/>
            <person name="Tulloss R.E."/>
            <person name="Uehling J."/>
            <person name="Grigoriev I.V."/>
            <person name="Vagvolgyi C."/>
            <person name="Papp T."/>
            <person name="Martin F.M."/>
            <person name="Miettinen O."/>
            <person name="Hibbett D.S."/>
            <person name="Nagy L.G."/>
        </authorList>
    </citation>
    <scope>NUCLEOTIDE SEQUENCE [LARGE SCALE GENOMIC DNA]</scope>
    <source>
        <strain evidence="15 16">CBS 309.79</strain>
    </source>
</reference>
<evidence type="ECO:0000256" key="4">
    <source>
        <dbReference type="ARBA" id="ARBA00022448"/>
    </source>
</evidence>
<dbReference type="AlphaFoldDB" id="A0A5C3Q2Y9"/>
<keyword evidence="9" id="KW-0811">Translocation</keyword>
<evidence type="ECO:0000256" key="14">
    <source>
        <dbReference type="SAM" id="Phobius"/>
    </source>
</evidence>
<accession>A0A5C3Q2Y9</accession>
<protein>
    <submittedName>
        <fullName evidence="15">Nucleoporin protein Ndc1-Nup-domain-containing protein</fullName>
    </submittedName>
</protein>
<proteinExistence type="inferred from homology"/>
<organism evidence="15 16">
    <name type="scientific">Pterulicium gracile</name>
    <dbReference type="NCBI Taxonomy" id="1884261"/>
    <lineage>
        <taxon>Eukaryota</taxon>
        <taxon>Fungi</taxon>
        <taxon>Dikarya</taxon>
        <taxon>Basidiomycota</taxon>
        <taxon>Agaricomycotina</taxon>
        <taxon>Agaricomycetes</taxon>
        <taxon>Agaricomycetidae</taxon>
        <taxon>Agaricales</taxon>
        <taxon>Pleurotineae</taxon>
        <taxon>Pterulaceae</taxon>
        <taxon>Pterulicium</taxon>
    </lineage>
</organism>
<dbReference type="GO" id="GO:0070762">
    <property type="term" value="C:nuclear pore transmembrane ring"/>
    <property type="evidence" value="ECO:0007669"/>
    <property type="project" value="TreeGrafter"/>
</dbReference>
<feature type="transmembrane region" description="Helical" evidence="14">
    <location>
        <begin position="18"/>
        <end position="34"/>
    </location>
</feature>
<feature type="transmembrane region" description="Helical" evidence="14">
    <location>
        <begin position="121"/>
        <end position="141"/>
    </location>
</feature>
<keyword evidence="10" id="KW-0906">Nuclear pore complex</keyword>
<dbReference type="GO" id="GO:0070631">
    <property type="term" value="P:spindle pole body localization"/>
    <property type="evidence" value="ECO:0007669"/>
    <property type="project" value="TreeGrafter"/>
</dbReference>
<dbReference type="GO" id="GO:0030674">
    <property type="term" value="F:protein-macromolecule adaptor activity"/>
    <property type="evidence" value="ECO:0007669"/>
    <property type="project" value="TreeGrafter"/>
</dbReference>
<evidence type="ECO:0000256" key="1">
    <source>
        <dbReference type="ARBA" id="ARBA00004232"/>
    </source>
</evidence>
<evidence type="ECO:0000256" key="12">
    <source>
        <dbReference type="ARBA" id="ARBA00023242"/>
    </source>
</evidence>
<dbReference type="PANTHER" id="PTHR13269">
    <property type="entry name" value="NUCLEOPORIN NDC1"/>
    <property type="match status" value="1"/>
</dbReference>
<dbReference type="GO" id="GO:0015031">
    <property type="term" value="P:protein transport"/>
    <property type="evidence" value="ECO:0007669"/>
    <property type="project" value="UniProtKB-KW"/>
</dbReference>
<keyword evidence="5 14" id="KW-0812">Transmembrane</keyword>
<evidence type="ECO:0000256" key="10">
    <source>
        <dbReference type="ARBA" id="ARBA00023132"/>
    </source>
</evidence>
<evidence type="ECO:0000256" key="6">
    <source>
        <dbReference type="ARBA" id="ARBA00022816"/>
    </source>
</evidence>
<feature type="region of interest" description="Disordered" evidence="13">
    <location>
        <begin position="307"/>
        <end position="327"/>
    </location>
</feature>
<evidence type="ECO:0000256" key="13">
    <source>
        <dbReference type="SAM" id="MobiDB-lite"/>
    </source>
</evidence>
<keyword evidence="12" id="KW-0539">Nucleus</keyword>
<keyword evidence="16" id="KW-1185">Reference proteome</keyword>
<evidence type="ECO:0000313" key="15">
    <source>
        <dbReference type="EMBL" id="TFK95517.1"/>
    </source>
</evidence>
<dbReference type="PANTHER" id="PTHR13269:SF6">
    <property type="entry name" value="NUCLEOPORIN NDC1"/>
    <property type="match status" value="1"/>
</dbReference>
<keyword evidence="7" id="KW-0653">Protein transport</keyword>
<evidence type="ECO:0000313" key="16">
    <source>
        <dbReference type="Proteomes" id="UP000305067"/>
    </source>
</evidence>
<dbReference type="OrthoDB" id="67850at2759"/>
<dbReference type="GO" id="GO:0005816">
    <property type="term" value="C:spindle pole body"/>
    <property type="evidence" value="ECO:0007669"/>
    <property type="project" value="TreeGrafter"/>
</dbReference>
<dbReference type="InterPro" id="IPR019049">
    <property type="entry name" value="Nucleoporin_prot_Ndc1/Nup"/>
</dbReference>
<gene>
    <name evidence="15" type="ORF">BDV98DRAFT_608905</name>
</gene>
<keyword evidence="4" id="KW-0813">Transport</keyword>
<name>A0A5C3Q2Y9_9AGAR</name>
<dbReference type="GO" id="GO:0006999">
    <property type="term" value="P:nuclear pore organization"/>
    <property type="evidence" value="ECO:0007669"/>
    <property type="project" value="TreeGrafter"/>
</dbReference>
<keyword evidence="6" id="KW-0509">mRNA transport</keyword>
<dbReference type="STRING" id="1884261.A0A5C3Q2Y9"/>
<feature type="transmembrane region" description="Helical" evidence="14">
    <location>
        <begin position="162"/>
        <end position="190"/>
    </location>
</feature>
<comment type="subcellular location">
    <subcellularLocation>
        <location evidence="1">Nucleus membrane</location>
        <topology evidence="1">Multi-pass membrane protein</topology>
    </subcellularLocation>
    <subcellularLocation>
        <location evidence="2">Nucleus</location>
        <location evidence="2">Nuclear pore complex</location>
    </subcellularLocation>
</comment>
<feature type="transmembrane region" description="Helical" evidence="14">
    <location>
        <begin position="79"/>
        <end position="101"/>
    </location>
</feature>
<comment type="similarity">
    <text evidence="3">Belongs to the NDC1 family.</text>
</comment>